<comment type="subcellular location">
    <subcellularLocation>
        <location evidence="3">Cytoplasm</location>
    </subcellularLocation>
</comment>
<dbReference type="GO" id="GO:0016151">
    <property type="term" value="F:nickel cation binding"/>
    <property type="evidence" value="ECO:0007669"/>
    <property type="project" value="UniProtKB-UniRule"/>
</dbReference>
<evidence type="ECO:0000313" key="4">
    <source>
        <dbReference type="EMBL" id="MBE9077140.1"/>
    </source>
</evidence>
<keyword evidence="5" id="KW-1185">Reference proteome</keyword>
<dbReference type="AlphaFoldDB" id="A0A8J7A6W3"/>
<dbReference type="InterPro" id="IPR002639">
    <property type="entry name" value="UreF"/>
</dbReference>
<organism evidence="4 5">
    <name type="scientific">Vasconcelosia minhoensis LEGE 07310</name>
    <dbReference type="NCBI Taxonomy" id="915328"/>
    <lineage>
        <taxon>Bacteria</taxon>
        <taxon>Bacillati</taxon>
        <taxon>Cyanobacteriota</taxon>
        <taxon>Cyanophyceae</taxon>
        <taxon>Nodosilineales</taxon>
        <taxon>Cymatolegaceae</taxon>
        <taxon>Vasconcelosia</taxon>
        <taxon>Vasconcelosia minhoensis</taxon>
    </lineage>
</organism>
<proteinExistence type="inferred from homology"/>
<keyword evidence="2 3" id="KW-0143">Chaperone</keyword>
<evidence type="ECO:0000313" key="5">
    <source>
        <dbReference type="Proteomes" id="UP000636505"/>
    </source>
</evidence>
<reference evidence="4" key="1">
    <citation type="submission" date="2020-10" db="EMBL/GenBank/DDBJ databases">
        <authorList>
            <person name="Castelo-Branco R."/>
            <person name="Eusebio N."/>
            <person name="Adriana R."/>
            <person name="Vieira A."/>
            <person name="Brugerolle De Fraissinette N."/>
            <person name="Rezende De Castro R."/>
            <person name="Schneider M.P."/>
            <person name="Vasconcelos V."/>
            <person name="Leao P.N."/>
        </authorList>
    </citation>
    <scope>NUCLEOTIDE SEQUENCE</scope>
    <source>
        <strain evidence="4">LEGE 07310</strain>
    </source>
</reference>
<comment type="function">
    <text evidence="3">Required for maturation of urease via the functional incorporation of the urease nickel metallocenter.</text>
</comment>
<keyword evidence="1 3" id="KW-0996">Nickel insertion</keyword>
<dbReference type="InterPro" id="IPR038277">
    <property type="entry name" value="UreF_sf"/>
</dbReference>
<accession>A0A8J7A6W3</accession>
<keyword evidence="3" id="KW-0963">Cytoplasm</keyword>
<comment type="subunit">
    <text evidence="3">UreD, UreF and UreG form a complex that acts as a GTP-hydrolysis-dependent molecular chaperone, activating the urease apoprotein by helping to assemble the nickel containing metallocenter of UreC. The UreE protein probably delivers the nickel.</text>
</comment>
<evidence type="ECO:0000256" key="2">
    <source>
        <dbReference type="ARBA" id="ARBA00023186"/>
    </source>
</evidence>
<dbReference type="PANTHER" id="PTHR33620">
    <property type="entry name" value="UREASE ACCESSORY PROTEIN F"/>
    <property type="match status" value="1"/>
</dbReference>
<dbReference type="EMBL" id="JADEXG010000013">
    <property type="protein sequence ID" value="MBE9077140.1"/>
    <property type="molecule type" value="Genomic_DNA"/>
</dbReference>
<gene>
    <name evidence="3" type="primary">ureF</name>
    <name evidence="4" type="ORF">IQ241_07490</name>
</gene>
<evidence type="ECO:0000256" key="3">
    <source>
        <dbReference type="HAMAP-Rule" id="MF_01385"/>
    </source>
</evidence>
<name>A0A8J7A6W3_9CYAN</name>
<dbReference type="GO" id="GO:0005737">
    <property type="term" value="C:cytoplasm"/>
    <property type="evidence" value="ECO:0007669"/>
    <property type="project" value="UniProtKB-SubCell"/>
</dbReference>
<dbReference type="Gene3D" id="1.10.4190.10">
    <property type="entry name" value="Urease accessory protein UreF"/>
    <property type="match status" value="1"/>
</dbReference>
<sequence>MTGNRSVLDSRLALMQLSDSFFPSGSFTLSHGLESLAHSGQIQSPQDFQDFLHILLYQKVGSSDLVALLHAYQASQSAALDEIRQADLSLFAQTLIQPVREAQGKSGRALLMVARSTWPDRQLDWLADQISVGQCHGLHPVVFAVVGRAAGLEPSDILLAYLHSFVTGLCGAAIRLGVLGHLKAQLVLKAIAPELETVIAQATDLTLEDMWTCTPLIDIAQMGHQHLPQRQFMT</sequence>
<dbReference type="RefSeq" id="WP_193905805.1">
    <property type="nucleotide sequence ID" value="NZ_JADEXG010000013.1"/>
</dbReference>
<protein>
    <recommendedName>
        <fullName evidence="3">Urease accessory protein UreF</fullName>
    </recommendedName>
</protein>
<comment type="caution">
    <text evidence="4">The sequence shown here is derived from an EMBL/GenBank/DDBJ whole genome shotgun (WGS) entry which is preliminary data.</text>
</comment>
<dbReference type="Pfam" id="PF01730">
    <property type="entry name" value="UreF"/>
    <property type="match status" value="1"/>
</dbReference>
<dbReference type="HAMAP" id="MF_01385">
    <property type="entry name" value="UreF"/>
    <property type="match status" value="1"/>
</dbReference>
<evidence type="ECO:0000256" key="1">
    <source>
        <dbReference type="ARBA" id="ARBA00022988"/>
    </source>
</evidence>
<dbReference type="Proteomes" id="UP000636505">
    <property type="component" value="Unassembled WGS sequence"/>
</dbReference>
<dbReference type="PANTHER" id="PTHR33620:SF1">
    <property type="entry name" value="UREASE ACCESSORY PROTEIN F"/>
    <property type="match status" value="1"/>
</dbReference>
<comment type="similarity">
    <text evidence="3">Belongs to the UreF family.</text>
</comment>
<dbReference type="PIRSF" id="PIRSF009467">
    <property type="entry name" value="Ureas_acces_UreF"/>
    <property type="match status" value="1"/>
</dbReference>